<dbReference type="VEuPathDB" id="PlasmoDB:PVBDA_0402180"/>
<dbReference type="PROSITE" id="PS01228">
    <property type="entry name" value="COF_1"/>
    <property type="match status" value="1"/>
</dbReference>
<dbReference type="AlphaFoldDB" id="A0A6V7SHQ6"/>
<dbReference type="SFLD" id="SFLDS00003">
    <property type="entry name" value="Haloacid_Dehalogenase"/>
    <property type="match status" value="1"/>
</dbReference>
<feature type="chain" id="PRO_5028247835" evidence="1">
    <location>
        <begin position="21"/>
        <end position="390"/>
    </location>
</feature>
<name>A0A6V7SHQ6_PLAVN</name>
<reference evidence="2 3" key="1">
    <citation type="submission" date="2020-08" db="EMBL/GenBank/DDBJ databases">
        <authorList>
            <person name="Ramaprasad A."/>
        </authorList>
    </citation>
    <scope>NUCLEOTIDE SEQUENCE [LARGE SCALE GENOMIC DNA]</scope>
</reference>
<dbReference type="InterPro" id="IPR000150">
    <property type="entry name" value="Cof"/>
</dbReference>
<dbReference type="SUPFAM" id="SSF56784">
    <property type="entry name" value="HAD-like"/>
    <property type="match status" value="1"/>
</dbReference>
<dbReference type="VEuPathDB" id="PlasmoDB:PVLDE_0402150"/>
<dbReference type="PANTHER" id="PTHR10000:SF8">
    <property type="entry name" value="HAD SUPERFAMILY HYDROLASE-LIKE, TYPE 3"/>
    <property type="match status" value="1"/>
</dbReference>
<evidence type="ECO:0000313" key="2">
    <source>
        <dbReference type="EMBL" id="CAD2098151.1"/>
    </source>
</evidence>
<dbReference type="GO" id="GO:0016791">
    <property type="term" value="F:phosphatase activity"/>
    <property type="evidence" value="ECO:0007669"/>
    <property type="project" value="TreeGrafter"/>
</dbReference>
<keyword evidence="2" id="KW-0378">Hydrolase</keyword>
<dbReference type="NCBIfam" id="TIGR00099">
    <property type="entry name" value="Cof-subfamily"/>
    <property type="match status" value="1"/>
</dbReference>
<gene>
    <name evidence="2" type="ORF">PVSEL_0402130</name>
</gene>
<dbReference type="EMBL" id="LR865425">
    <property type="protein sequence ID" value="CAD2098151.1"/>
    <property type="molecule type" value="Genomic_DNA"/>
</dbReference>
<dbReference type="InterPro" id="IPR023214">
    <property type="entry name" value="HAD_sf"/>
</dbReference>
<dbReference type="VEuPathDB" id="PlasmoDB:PVPCR_0402200"/>
<dbReference type="InterPro" id="IPR006379">
    <property type="entry name" value="HAD-SF_hydro_IIB"/>
</dbReference>
<evidence type="ECO:0000313" key="3">
    <source>
        <dbReference type="Proteomes" id="UP000515697"/>
    </source>
</evidence>
<dbReference type="Gene3D" id="3.30.1240.10">
    <property type="match status" value="1"/>
</dbReference>
<dbReference type="GO" id="GO:0000287">
    <property type="term" value="F:magnesium ion binding"/>
    <property type="evidence" value="ECO:0007669"/>
    <property type="project" value="TreeGrafter"/>
</dbReference>
<sequence>MNPKLIQISLSLLLMCLCEAHSNEKNNNNGVVITKSNRLLSELENNEVGVEAYEDQPFYKDQPIYKKQPVYEDQSNYEDQLDYDYQLEYDDQSLYEEQPNHEMFVVRDKNEKPVDKNNLKNNVKIVFSDLDGTLLNDHHKASKLNIESLAKAQNKGIKIVIATGRPLFSANYLIGEDMKKNNLSLMPGIYLNGCTTYGPNDDIIIDNYIDKKLIMDIYNFSKENNLVNRMVWYSSKKAYMFEMNEYTDQYLTFEPITPDIIDEETLKNTKIYKILIILNEENISSVFKIYQDKFSDRISVSNPITTYVELFHYNTNKFEGVKELCKHFDISLNDALAIGDGDNDIEMLQGVGTSIAVQNAASETKKSAKYVGPSNNDDAVHHALRTFCGI</sequence>
<accession>A0A6V7SHQ6</accession>
<organism evidence="2 3">
    <name type="scientific">Plasmodium vinckei</name>
    <dbReference type="NCBI Taxonomy" id="5860"/>
    <lineage>
        <taxon>Eukaryota</taxon>
        <taxon>Sar</taxon>
        <taxon>Alveolata</taxon>
        <taxon>Apicomplexa</taxon>
        <taxon>Aconoidasida</taxon>
        <taxon>Haemosporida</taxon>
        <taxon>Plasmodiidae</taxon>
        <taxon>Plasmodium</taxon>
        <taxon>Plasmodium (Vinckeia)</taxon>
    </lineage>
</organism>
<dbReference type="PANTHER" id="PTHR10000">
    <property type="entry name" value="PHOSPHOSERINE PHOSPHATASE"/>
    <property type="match status" value="1"/>
</dbReference>
<dbReference type="InterPro" id="IPR036412">
    <property type="entry name" value="HAD-like_sf"/>
</dbReference>
<protein>
    <submittedName>
        <fullName evidence="2">Haloacid dehalogenase-like hydrolase, putative</fullName>
    </submittedName>
</protein>
<dbReference type="SFLD" id="SFLDG01144">
    <property type="entry name" value="C2.B.4:_PGP_Like"/>
    <property type="match status" value="1"/>
</dbReference>
<proteinExistence type="predicted"/>
<dbReference type="Pfam" id="PF08282">
    <property type="entry name" value="Hydrolase_3"/>
    <property type="match status" value="1"/>
</dbReference>
<evidence type="ECO:0000256" key="1">
    <source>
        <dbReference type="SAM" id="SignalP"/>
    </source>
</evidence>
<dbReference type="SFLD" id="SFLDG01140">
    <property type="entry name" value="C2.B:_Phosphomannomutase_and_P"/>
    <property type="match status" value="1"/>
</dbReference>
<dbReference type="VEuPathDB" id="PlasmoDB:PVVCY_0402010"/>
<dbReference type="Gene3D" id="3.40.50.1000">
    <property type="entry name" value="HAD superfamily/HAD-like"/>
    <property type="match status" value="1"/>
</dbReference>
<dbReference type="NCBIfam" id="TIGR01484">
    <property type="entry name" value="HAD-SF-IIB"/>
    <property type="match status" value="1"/>
</dbReference>
<feature type="signal peptide" evidence="1">
    <location>
        <begin position="1"/>
        <end position="20"/>
    </location>
</feature>
<dbReference type="Proteomes" id="UP000515697">
    <property type="component" value="Chromosome PVSEL_04"/>
</dbReference>
<keyword evidence="1" id="KW-0732">Signal</keyword>
<dbReference type="GO" id="GO:0005829">
    <property type="term" value="C:cytosol"/>
    <property type="evidence" value="ECO:0007669"/>
    <property type="project" value="TreeGrafter"/>
</dbReference>
<dbReference type="VEuPathDB" id="PlasmoDB:PVSEL_0402130"/>